<dbReference type="InterPro" id="IPR000182">
    <property type="entry name" value="GNAT_dom"/>
</dbReference>
<name>A0ABD5E7Q0_9ACTN</name>
<comment type="caution">
    <text evidence="4">The sequence shown here is derived from an EMBL/GenBank/DDBJ whole genome shotgun (WGS) entry which is preliminary data.</text>
</comment>
<dbReference type="InterPro" id="IPR016181">
    <property type="entry name" value="Acyl_CoA_acyltransferase"/>
</dbReference>
<keyword evidence="1" id="KW-0808">Transferase</keyword>
<sequence>MNESDALRDGDEGRAGAPARFAACRTEDVALLDAHLPSGQATSFHARRFARQCAGGSTYLVAWIDGVPVGNGEVRWGGCAAPEVREALGDCPEINGLDVVAELRGRGIGTGLIRHAEALAVRRGTARIGLGVDETGNPGAARLYARLGYRPAVRYLDRWSYVDHDGTEHQQADPTLFLVRELDGGVA</sequence>
<evidence type="ECO:0000259" key="3">
    <source>
        <dbReference type="PROSITE" id="PS51186"/>
    </source>
</evidence>
<dbReference type="PANTHER" id="PTHR43877">
    <property type="entry name" value="AMINOALKYLPHOSPHONATE N-ACETYLTRANSFERASE-RELATED-RELATED"/>
    <property type="match status" value="1"/>
</dbReference>
<proteinExistence type="predicted"/>
<keyword evidence="2" id="KW-0012">Acyltransferase</keyword>
<dbReference type="Gene3D" id="3.40.630.30">
    <property type="match status" value="1"/>
</dbReference>
<dbReference type="InterPro" id="IPR050832">
    <property type="entry name" value="Bact_Acetyltransf"/>
</dbReference>
<dbReference type="PROSITE" id="PS51186">
    <property type="entry name" value="GNAT"/>
    <property type="match status" value="1"/>
</dbReference>
<protein>
    <submittedName>
        <fullName evidence="4">GNAT family N-acetyltransferase</fullName>
    </submittedName>
</protein>
<dbReference type="EMBL" id="JAVRER010000027">
    <property type="protein sequence ID" value="MDT0417445.1"/>
    <property type="molecule type" value="Genomic_DNA"/>
</dbReference>
<dbReference type="CDD" id="cd04301">
    <property type="entry name" value="NAT_SF"/>
    <property type="match status" value="1"/>
</dbReference>
<dbReference type="RefSeq" id="WP_007825124.1">
    <property type="nucleotide sequence ID" value="NZ_JAVRER010000027.1"/>
</dbReference>
<evidence type="ECO:0000256" key="2">
    <source>
        <dbReference type="ARBA" id="ARBA00023315"/>
    </source>
</evidence>
<dbReference type="SUPFAM" id="SSF55729">
    <property type="entry name" value="Acyl-CoA N-acyltransferases (Nat)"/>
    <property type="match status" value="1"/>
</dbReference>
<evidence type="ECO:0000313" key="5">
    <source>
        <dbReference type="Proteomes" id="UP001183607"/>
    </source>
</evidence>
<gene>
    <name evidence="4" type="ORF">RM574_18320</name>
</gene>
<accession>A0ABD5E7Q0</accession>
<dbReference type="Pfam" id="PF00583">
    <property type="entry name" value="Acetyltransf_1"/>
    <property type="match status" value="1"/>
</dbReference>
<dbReference type="AlphaFoldDB" id="A0ABD5E7Q0"/>
<dbReference type="GO" id="GO:0016746">
    <property type="term" value="F:acyltransferase activity"/>
    <property type="evidence" value="ECO:0007669"/>
    <property type="project" value="UniProtKB-KW"/>
</dbReference>
<dbReference type="PANTHER" id="PTHR43877:SF2">
    <property type="entry name" value="AMINOALKYLPHOSPHONATE N-ACETYLTRANSFERASE-RELATED"/>
    <property type="match status" value="1"/>
</dbReference>
<evidence type="ECO:0000313" key="4">
    <source>
        <dbReference type="EMBL" id="MDT0417445.1"/>
    </source>
</evidence>
<evidence type="ECO:0000256" key="1">
    <source>
        <dbReference type="ARBA" id="ARBA00022679"/>
    </source>
</evidence>
<feature type="domain" description="N-acetyltransferase" evidence="3">
    <location>
        <begin position="11"/>
        <end position="183"/>
    </location>
</feature>
<reference evidence="5" key="1">
    <citation type="submission" date="2023-07" db="EMBL/GenBank/DDBJ databases">
        <title>30 novel species of actinomycetes from the DSMZ collection.</title>
        <authorList>
            <person name="Nouioui I."/>
        </authorList>
    </citation>
    <scope>NUCLEOTIDE SEQUENCE [LARGE SCALE GENOMIC DNA]</scope>
    <source>
        <strain evidence="5">DSM 41982</strain>
    </source>
</reference>
<organism evidence="4 5">
    <name type="scientific">Streptomyces evansiae</name>
    <dbReference type="NCBI Taxonomy" id="3075535"/>
    <lineage>
        <taxon>Bacteria</taxon>
        <taxon>Bacillati</taxon>
        <taxon>Actinomycetota</taxon>
        <taxon>Actinomycetes</taxon>
        <taxon>Kitasatosporales</taxon>
        <taxon>Streptomycetaceae</taxon>
        <taxon>Streptomyces</taxon>
    </lineage>
</organism>
<dbReference type="Proteomes" id="UP001183607">
    <property type="component" value="Unassembled WGS sequence"/>
</dbReference>